<dbReference type="GO" id="GO:0008496">
    <property type="term" value="F:mannan endo-1,6-alpha-mannosidase activity"/>
    <property type="evidence" value="ECO:0007669"/>
    <property type="project" value="UniProtKB-EC"/>
</dbReference>
<keyword evidence="13" id="KW-1185">Reference proteome</keyword>
<dbReference type="SUPFAM" id="SSF48208">
    <property type="entry name" value="Six-hairpin glycosidases"/>
    <property type="match status" value="1"/>
</dbReference>
<comment type="similarity">
    <text evidence="3">Belongs to the glycosyl hydrolase 76 family.</text>
</comment>
<name>A0A167NEW4_CORFA</name>
<comment type="catalytic activity">
    <reaction evidence="1">
        <text>Random hydrolysis of (1-&gt;6)-alpha-D-mannosidic linkages in unbranched (1-&gt;6)-mannans.</text>
        <dbReference type="EC" id="3.2.1.101"/>
    </reaction>
</comment>
<evidence type="ECO:0000256" key="2">
    <source>
        <dbReference type="ARBA" id="ARBA00004308"/>
    </source>
</evidence>
<dbReference type="InterPro" id="IPR008928">
    <property type="entry name" value="6-hairpin_glycosidase_sf"/>
</dbReference>
<dbReference type="Proteomes" id="UP000076744">
    <property type="component" value="Unassembled WGS sequence"/>
</dbReference>
<reference evidence="12 13" key="1">
    <citation type="journal article" date="2016" name="Genome Biol. Evol.">
        <title>Divergent and convergent evolution of fungal pathogenicity.</title>
        <authorList>
            <person name="Shang Y."/>
            <person name="Xiao G."/>
            <person name="Zheng P."/>
            <person name="Cen K."/>
            <person name="Zhan S."/>
            <person name="Wang C."/>
        </authorList>
    </citation>
    <scope>NUCLEOTIDE SEQUENCE [LARGE SCALE GENOMIC DNA]</scope>
    <source>
        <strain evidence="12 13">ARSEF 2679</strain>
    </source>
</reference>
<dbReference type="InterPro" id="IPR005198">
    <property type="entry name" value="Glyco_hydro_76"/>
</dbReference>
<evidence type="ECO:0000256" key="7">
    <source>
        <dbReference type="ARBA" id="ARBA00023136"/>
    </source>
</evidence>
<sequence length="611" mass="65806">MLASIRGGSRLGRSLTASLLVAGRLVQAAGYSLDLTSQQSIKDTAKGLADDMLSFYSGNKPGGIPGLLPSPYYWWEAGAMFGALIDYWYYTGDDEYNQLVSDGLLFQVGTNRDYMPNNQTLTEGNDDQGFWGLAVMSAAEYNFPNPPDDQPQWLELAQAVFNTQAARWDTQNCNGGLRWQIYQWNKGYDYKNSISQACFFALGARLALYTGNQTYADWAEKTWDWMWSTGFINNETYYVIDGAAIGSNCTSFSPYQFSYNAGGFILGAAAMYNHTESQAWKDRLDGLITGSEVFFVGDNNDIMSEVACEPVDRCNIDQQSFKAYLSRWLAAATKWAPDTYETVIPYLTASAKAAINQCVGGSNGRMCGLKWARNEGKYDGTTGVGQQMAALEVLLSTTIKSRGAPLTANTGGTSKGNVNAGAGDIGRKDPIPIFAPPTAGMKAAAAFLTLAILTGLAGAVAWLLFDETSDQKMMAQVKGSLANFKSTMAGGAAGETGAALGAGGVFVSATAADRRRSTPIDEKAAQTTTGYVSSRSSRISDRAISDRAIEDMPVLVNRVRSDSGNGARRMSNMPIGWPRNSVARPGSGLVGQALTTDETDRIEPVGPEHNR</sequence>
<evidence type="ECO:0000256" key="5">
    <source>
        <dbReference type="ARBA" id="ARBA00022729"/>
    </source>
</evidence>
<dbReference type="STRING" id="1081104.A0A167NEW4"/>
<dbReference type="AlphaFoldDB" id="A0A167NEW4"/>
<dbReference type="PANTHER" id="PTHR12145:SF36">
    <property type="entry name" value="MANNAN ENDO-1,6-ALPHA-MANNOSIDASE DCW1"/>
    <property type="match status" value="1"/>
</dbReference>
<dbReference type="EMBL" id="AZHB01000025">
    <property type="protein sequence ID" value="OAA55484.1"/>
    <property type="molecule type" value="Genomic_DNA"/>
</dbReference>
<feature type="region of interest" description="Disordered" evidence="10">
    <location>
        <begin position="563"/>
        <end position="611"/>
    </location>
</feature>
<dbReference type="FunFam" id="1.50.10.20:FF:000006">
    <property type="entry name" value="Mannan endo-1,6-alpha-mannosidase"/>
    <property type="match status" value="1"/>
</dbReference>
<keyword evidence="6 12" id="KW-0378">Hydrolase</keyword>
<evidence type="ECO:0000256" key="10">
    <source>
        <dbReference type="SAM" id="MobiDB-lite"/>
    </source>
</evidence>
<keyword evidence="11" id="KW-0812">Transmembrane</keyword>
<feature type="transmembrane region" description="Helical" evidence="11">
    <location>
        <begin position="443"/>
        <end position="465"/>
    </location>
</feature>
<gene>
    <name evidence="12" type="ORF">ISF_07995</name>
</gene>
<keyword evidence="8" id="KW-0325">Glycoprotein</keyword>
<evidence type="ECO:0000256" key="3">
    <source>
        <dbReference type="ARBA" id="ARBA00009699"/>
    </source>
</evidence>
<dbReference type="GO" id="GO:0009272">
    <property type="term" value="P:fungal-type cell wall biogenesis"/>
    <property type="evidence" value="ECO:0007669"/>
    <property type="project" value="TreeGrafter"/>
</dbReference>
<evidence type="ECO:0000256" key="6">
    <source>
        <dbReference type="ARBA" id="ARBA00022801"/>
    </source>
</evidence>
<dbReference type="OrthoDB" id="4187847at2759"/>
<dbReference type="Gene3D" id="1.50.10.20">
    <property type="match status" value="1"/>
</dbReference>
<accession>A0A167NEW4</accession>
<dbReference type="RefSeq" id="XP_018701337.1">
    <property type="nucleotide sequence ID" value="XM_018851598.1"/>
</dbReference>
<evidence type="ECO:0000256" key="11">
    <source>
        <dbReference type="SAM" id="Phobius"/>
    </source>
</evidence>
<evidence type="ECO:0000313" key="13">
    <source>
        <dbReference type="Proteomes" id="UP000076744"/>
    </source>
</evidence>
<evidence type="ECO:0000256" key="1">
    <source>
        <dbReference type="ARBA" id="ARBA00001452"/>
    </source>
</evidence>
<dbReference type="PANTHER" id="PTHR12145">
    <property type="entry name" value="MANNAN ENDO-1,6-ALPHA-MANNOSIDASE DCW1"/>
    <property type="match status" value="1"/>
</dbReference>
<keyword evidence="9" id="KW-0326">Glycosidase</keyword>
<evidence type="ECO:0000256" key="9">
    <source>
        <dbReference type="ARBA" id="ARBA00023295"/>
    </source>
</evidence>
<keyword evidence="7 11" id="KW-0472">Membrane</keyword>
<dbReference type="GeneID" id="30024287"/>
<dbReference type="GO" id="GO:0012505">
    <property type="term" value="C:endomembrane system"/>
    <property type="evidence" value="ECO:0007669"/>
    <property type="project" value="UniProtKB-SubCell"/>
</dbReference>
<dbReference type="EC" id="3.2.1.101" evidence="4"/>
<dbReference type="InterPro" id="IPR014480">
    <property type="entry name" value="Mannan-1_6-alpha_mannosidase"/>
</dbReference>
<organism evidence="12 13">
    <name type="scientific">Cordyceps fumosorosea (strain ARSEF 2679)</name>
    <name type="common">Isaria fumosorosea</name>
    <dbReference type="NCBI Taxonomy" id="1081104"/>
    <lineage>
        <taxon>Eukaryota</taxon>
        <taxon>Fungi</taxon>
        <taxon>Dikarya</taxon>
        <taxon>Ascomycota</taxon>
        <taxon>Pezizomycotina</taxon>
        <taxon>Sordariomycetes</taxon>
        <taxon>Hypocreomycetidae</taxon>
        <taxon>Hypocreales</taxon>
        <taxon>Cordycipitaceae</taxon>
        <taxon>Cordyceps</taxon>
    </lineage>
</organism>
<evidence type="ECO:0000256" key="4">
    <source>
        <dbReference type="ARBA" id="ARBA00012350"/>
    </source>
</evidence>
<dbReference type="GO" id="GO:0016052">
    <property type="term" value="P:carbohydrate catabolic process"/>
    <property type="evidence" value="ECO:0007669"/>
    <property type="project" value="InterPro"/>
</dbReference>
<evidence type="ECO:0000313" key="12">
    <source>
        <dbReference type="EMBL" id="OAA55484.1"/>
    </source>
</evidence>
<evidence type="ECO:0000256" key="8">
    <source>
        <dbReference type="ARBA" id="ARBA00023180"/>
    </source>
</evidence>
<keyword evidence="5" id="KW-0732">Signal</keyword>
<feature type="compositionally biased region" description="Basic and acidic residues" evidence="10">
    <location>
        <begin position="598"/>
        <end position="611"/>
    </location>
</feature>
<comment type="subcellular location">
    <subcellularLocation>
        <location evidence="2">Endomembrane system</location>
    </subcellularLocation>
</comment>
<proteinExistence type="inferred from homology"/>
<comment type="caution">
    <text evidence="12">The sequence shown here is derived from an EMBL/GenBank/DDBJ whole genome shotgun (WGS) entry which is preliminary data.</text>
</comment>
<protein>
    <recommendedName>
        <fullName evidence="4">mannan endo-1,6-alpha-mannosidase</fullName>
        <ecNumber evidence="4">3.2.1.101</ecNumber>
    </recommendedName>
</protein>
<dbReference type="Pfam" id="PF03663">
    <property type="entry name" value="Glyco_hydro_76"/>
    <property type="match status" value="1"/>
</dbReference>
<keyword evidence="11" id="KW-1133">Transmembrane helix</keyword>